<dbReference type="AlphaFoldDB" id="A0A2T3YXV4"/>
<evidence type="ECO:0000256" key="1">
    <source>
        <dbReference type="PROSITE-ProRule" id="PRU00023"/>
    </source>
</evidence>
<evidence type="ECO:0000313" key="3">
    <source>
        <dbReference type="Proteomes" id="UP000240493"/>
    </source>
</evidence>
<dbReference type="InterPro" id="IPR036770">
    <property type="entry name" value="Ankyrin_rpt-contain_sf"/>
</dbReference>
<keyword evidence="1" id="KW-0040">ANK repeat</keyword>
<dbReference type="PROSITE" id="PS50088">
    <property type="entry name" value="ANK_REPEAT"/>
    <property type="match status" value="1"/>
</dbReference>
<protein>
    <submittedName>
        <fullName evidence="2">Uncharacterized protein</fullName>
    </submittedName>
</protein>
<dbReference type="InterPro" id="IPR002110">
    <property type="entry name" value="Ankyrin_rpt"/>
</dbReference>
<gene>
    <name evidence="2" type="ORF">M441DRAFT_40117</name>
</gene>
<dbReference type="Gene3D" id="1.25.40.20">
    <property type="entry name" value="Ankyrin repeat-containing domain"/>
    <property type="match status" value="1"/>
</dbReference>
<evidence type="ECO:0000313" key="2">
    <source>
        <dbReference type="EMBL" id="PTB37382.1"/>
    </source>
</evidence>
<name>A0A2T3YXV4_TRIA4</name>
<dbReference type="Proteomes" id="UP000240493">
    <property type="component" value="Unassembled WGS sequence"/>
</dbReference>
<proteinExistence type="predicted"/>
<dbReference type="PROSITE" id="PS50297">
    <property type="entry name" value="ANK_REP_REGION"/>
    <property type="match status" value="1"/>
</dbReference>
<dbReference type="SMART" id="SM00248">
    <property type="entry name" value="ANK"/>
    <property type="match status" value="2"/>
</dbReference>
<sequence length="282" mass="30706">MADPRSISAVEVSGLTLEEVKKVIEGVFTAGLESPAPEPRHTTLNHTALFAAAEGGELETVKVLIRYGANMDALCGSAPHFDTPMTVAKKRHKSDVLAFLLEARTAKVYKALGRREAMRLEAKITDLEIAIGESPMLLDGLAQSDPTACVPGAEPGSFLRQLVEFFEESIIAELEFREPSTLKDPSNTGFLAALQAHGLASFTSMLAHIMSMNHKDPTKPLTQVYVLAISGFSRRLFVGADQLLSLHARKLLTKWENSLPKTFYAVPHELQHAPYIGDLSGQ</sequence>
<dbReference type="Pfam" id="PF00023">
    <property type="entry name" value="Ank"/>
    <property type="match status" value="1"/>
</dbReference>
<dbReference type="EMBL" id="KZ679268">
    <property type="protein sequence ID" value="PTB37382.1"/>
    <property type="molecule type" value="Genomic_DNA"/>
</dbReference>
<accession>A0A2T3YXV4</accession>
<keyword evidence="3" id="KW-1185">Reference proteome</keyword>
<organism evidence="2 3">
    <name type="scientific">Trichoderma asperellum (strain ATCC 204424 / CBS 433.97 / NBRC 101777)</name>
    <dbReference type="NCBI Taxonomy" id="1042311"/>
    <lineage>
        <taxon>Eukaryota</taxon>
        <taxon>Fungi</taxon>
        <taxon>Dikarya</taxon>
        <taxon>Ascomycota</taxon>
        <taxon>Pezizomycotina</taxon>
        <taxon>Sordariomycetes</taxon>
        <taxon>Hypocreomycetidae</taxon>
        <taxon>Hypocreales</taxon>
        <taxon>Hypocreaceae</taxon>
        <taxon>Trichoderma</taxon>
    </lineage>
</organism>
<reference evidence="2 3" key="1">
    <citation type="submission" date="2016-07" db="EMBL/GenBank/DDBJ databases">
        <title>Multiple horizontal gene transfer events from other fungi enriched the ability of initially mycotrophic Trichoderma (Ascomycota) to feed on dead plant biomass.</title>
        <authorList>
            <consortium name="DOE Joint Genome Institute"/>
            <person name="Aerts A."/>
            <person name="Atanasova L."/>
            <person name="Chenthamara K."/>
            <person name="Zhang J."/>
            <person name="Grujic M."/>
            <person name="Henrissat B."/>
            <person name="Kuo A."/>
            <person name="Salamov A."/>
            <person name="Lipzen A."/>
            <person name="Labutti K."/>
            <person name="Barry K."/>
            <person name="Miao Y."/>
            <person name="Rahimi M.J."/>
            <person name="Shen Q."/>
            <person name="Grigoriev I.V."/>
            <person name="Kubicek C.P."/>
            <person name="Druzhinina I.S."/>
        </authorList>
    </citation>
    <scope>NUCLEOTIDE SEQUENCE [LARGE SCALE GENOMIC DNA]</scope>
    <source>
        <strain evidence="2 3">CBS 433.97</strain>
    </source>
</reference>
<feature type="repeat" description="ANK" evidence="1">
    <location>
        <begin position="44"/>
        <end position="76"/>
    </location>
</feature>
<dbReference type="SUPFAM" id="SSF48403">
    <property type="entry name" value="Ankyrin repeat"/>
    <property type="match status" value="1"/>
</dbReference>